<dbReference type="RefSeq" id="WP_149900633.1">
    <property type="nucleotide sequence ID" value="NZ_QRFF01000006.1"/>
</dbReference>
<dbReference type="GO" id="GO:0016887">
    <property type="term" value="F:ATP hydrolysis activity"/>
    <property type="evidence" value="ECO:0007669"/>
    <property type="project" value="InterPro"/>
</dbReference>
<evidence type="ECO:0000313" key="5">
    <source>
        <dbReference type="Proteomes" id="UP000473658"/>
    </source>
</evidence>
<evidence type="ECO:0000256" key="1">
    <source>
        <dbReference type="ARBA" id="ARBA00022741"/>
    </source>
</evidence>
<evidence type="ECO:0000259" key="3">
    <source>
        <dbReference type="PROSITE" id="PS50893"/>
    </source>
</evidence>
<dbReference type="PROSITE" id="PS50893">
    <property type="entry name" value="ABC_TRANSPORTER_2"/>
    <property type="match status" value="1"/>
</dbReference>
<dbReference type="Pfam" id="PF00005">
    <property type="entry name" value="ABC_tran"/>
    <property type="match status" value="1"/>
</dbReference>
<dbReference type="PANTHER" id="PTHR42794">
    <property type="entry name" value="HEMIN IMPORT ATP-BINDING PROTEIN HMUV"/>
    <property type="match status" value="1"/>
</dbReference>
<dbReference type="SUPFAM" id="SSF52540">
    <property type="entry name" value="P-loop containing nucleoside triphosphate hydrolases"/>
    <property type="match status" value="1"/>
</dbReference>
<dbReference type="InterPro" id="IPR027417">
    <property type="entry name" value="P-loop_NTPase"/>
</dbReference>
<proteinExistence type="predicted"/>
<protein>
    <submittedName>
        <fullName evidence="4">ABC transporter ATP-binding protein</fullName>
    </submittedName>
</protein>
<dbReference type="CDD" id="cd03214">
    <property type="entry name" value="ABC_Iron-Siderophores_B12_Hemin"/>
    <property type="match status" value="1"/>
</dbReference>
<name>A0AA88EWP6_RHIRH</name>
<comment type="caution">
    <text evidence="4">The sequence shown here is derived from an EMBL/GenBank/DDBJ whole genome shotgun (WGS) entry which is preliminary data.</text>
</comment>
<evidence type="ECO:0000313" key="4">
    <source>
        <dbReference type="EMBL" id="KAA3499310.1"/>
    </source>
</evidence>
<dbReference type="InterPro" id="IPR003439">
    <property type="entry name" value="ABC_transporter-like_ATP-bd"/>
</dbReference>
<dbReference type="EMBL" id="QRFF01000006">
    <property type="protein sequence ID" value="KAA3499310.1"/>
    <property type="molecule type" value="Genomic_DNA"/>
</dbReference>
<dbReference type="Proteomes" id="UP000473658">
    <property type="component" value="Unassembled WGS sequence"/>
</dbReference>
<reference evidence="4 5" key="1">
    <citation type="submission" date="2018-08" db="EMBL/GenBank/DDBJ databases">
        <title>Crown Gall in kiwifruit.</title>
        <authorList>
            <person name="Visnovsky S.B."/>
            <person name="Pitman A.R."/>
        </authorList>
    </citation>
    <scope>NUCLEOTIDE SEQUENCE [LARGE SCALE GENOMIC DNA]</scope>
    <source>
        <strain evidence="4 5">SBV_302_78_2</strain>
    </source>
</reference>
<dbReference type="GO" id="GO:0005524">
    <property type="term" value="F:ATP binding"/>
    <property type="evidence" value="ECO:0007669"/>
    <property type="project" value="UniProtKB-KW"/>
</dbReference>
<dbReference type="AlphaFoldDB" id="A0AA88EWP6"/>
<organism evidence="4 5">
    <name type="scientific">Rhizobium rhizogenes</name>
    <name type="common">Agrobacterium rhizogenes</name>
    <dbReference type="NCBI Taxonomy" id="359"/>
    <lineage>
        <taxon>Bacteria</taxon>
        <taxon>Pseudomonadati</taxon>
        <taxon>Pseudomonadota</taxon>
        <taxon>Alphaproteobacteria</taxon>
        <taxon>Hyphomicrobiales</taxon>
        <taxon>Rhizobiaceae</taxon>
        <taxon>Rhizobium/Agrobacterium group</taxon>
        <taxon>Rhizobium</taxon>
    </lineage>
</organism>
<evidence type="ECO:0000256" key="2">
    <source>
        <dbReference type="ARBA" id="ARBA00022840"/>
    </source>
</evidence>
<sequence>MKEGLVLEAVGVRRGQTQIIQSVSANIGRGQIAALIGPNGTGKSTLLGAIAGHLGFTGGIKWNGRRPEPGRIGFMPQYCTVQSSLSVLEVLLLGRREKLGWQVGRQDLDAAGEMLDSFGLHTLATRAMNTLSGGQQQLVLLAQRLMREPELLILDEATSALDLRHQMRVLELLSDYVAKTGALVLMAMHDLNLAARHAQNLLLLEKGRLVACGTHEVVLSRDNIRDTYRIEANIVFYDGFPVIVPLGSL</sequence>
<dbReference type="SMART" id="SM00382">
    <property type="entry name" value="AAA"/>
    <property type="match status" value="1"/>
</dbReference>
<keyword evidence="1" id="KW-0547">Nucleotide-binding</keyword>
<keyword evidence="2 4" id="KW-0067">ATP-binding</keyword>
<feature type="domain" description="ABC transporter" evidence="3">
    <location>
        <begin position="5"/>
        <end position="231"/>
    </location>
</feature>
<dbReference type="PANTHER" id="PTHR42794:SF2">
    <property type="entry name" value="ABC TRANSPORTER ATP-BINDING PROTEIN"/>
    <property type="match status" value="1"/>
</dbReference>
<dbReference type="Gene3D" id="3.40.50.300">
    <property type="entry name" value="P-loop containing nucleotide triphosphate hydrolases"/>
    <property type="match status" value="1"/>
</dbReference>
<gene>
    <name evidence="4" type="ORF">DXM27_19295</name>
</gene>
<dbReference type="InterPro" id="IPR003593">
    <property type="entry name" value="AAA+_ATPase"/>
</dbReference>
<accession>A0AA88EWP6</accession>